<dbReference type="Pfam" id="PF05383">
    <property type="entry name" value="La"/>
    <property type="match status" value="1"/>
</dbReference>
<dbReference type="PANTHER" id="PTHR22792">
    <property type="entry name" value="LUPUS LA PROTEIN-RELATED"/>
    <property type="match status" value="1"/>
</dbReference>
<protein>
    <recommendedName>
        <fullName evidence="11">Lupus La protein</fullName>
    </recommendedName>
</protein>
<dbReference type="SMART" id="SM00715">
    <property type="entry name" value="LA"/>
    <property type="match status" value="1"/>
</dbReference>
<dbReference type="Proteomes" id="UP001162483">
    <property type="component" value="Unassembled WGS sequence"/>
</dbReference>
<dbReference type="PANTHER" id="PTHR22792:SF166">
    <property type="entry name" value="LUPUS LA PROTEIN HOMOLOG"/>
    <property type="match status" value="1"/>
</dbReference>
<dbReference type="InterPro" id="IPR002344">
    <property type="entry name" value="Lupus_La"/>
</dbReference>
<feature type="compositionally biased region" description="Basic residues" evidence="5">
    <location>
        <begin position="381"/>
        <end position="392"/>
    </location>
</feature>
<evidence type="ECO:0000313" key="9">
    <source>
        <dbReference type="EMBL" id="CAI9544878.1"/>
    </source>
</evidence>
<dbReference type="CDD" id="cd12541">
    <property type="entry name" value="RRM2_La"/>
    <property type="match status" value="1"/>
</dbReference>
<dbReference type="PRINTS" id="PR00302">
    <property type="entry name" value="LUPUSLA"/>
</dbReference>
<dbReference type="InterPro" id="IPR045180">
    <property type="entry name" value="La_dom_prot"/>
</dbReference>
<comment type="caution">
    <text evidence="9">The sequence shown here is derived from an EMBL/GenBank/DDBJ whole genome shotgun (WGS) entry which is preliminary data.</text>
</comment>
<keyword evidence="10" id="KW-1185">Reference proteome</keyword>
<evidence type="ECO:0000259" key="6">
    <source>
        <dbReference type="PROSITE" id="PS50102"/>
    </source>
</evidence>
<dbReference type="InterPro" id="IPR036390">
    <property type="entry name" value="WH_DNA-bd_sf"/>
</dbReference>
<dbReference type="InterPro" id="IPR036388">
    <property type="entry name" value="WH-like_DNA-bd_sf"/>
</dbReference>
<name>A0ABN9BBF3_9NEOB</name>
<evidence type="ECO:0008006" key="11">
    <source>
        <dbReference type="Google" id="ProtNLM"/>
    </source>
</evidence>
<dbReference type="SUPFAM" id="SSF46785">
    <property type="entry name" value="Winged helix' DNA-binding domain"/>
    <property type="match status" value="1"/>
</dbReference>
<feature type="region of interest" description="Disordered" evidence="5">
    <location>
        <begin position="359"/>
        <end position="436"/>
    </location>
</feature>
<keyword evidence="3" id="KW-0539">Nucleus</keyword>
<dbReference type="InterPro" id="IPR014886">
    <property type="entry name" value="La_xRRM"/>
</dbReference>
<evidence type="ECO:0000256" key="3">
    <source>
        <dbReference type="ARBA" id="ARBA00023242"/>
    </source>
</evidence>
<feature type="domain" description="RRM" evidence="6">
    <location>
        <begin position="144"/>
        <end position="207"/>
    </location>
</feature>
<proteinExistence type="predicted"/>
<feature type="domain" description="XRRM" evidence="8">
    <location>
        <begin position="259"/>
        <end position="379"/>
    </location>
</feature>
<evidence type="ECO:0000256" key="4">
    <source>
        <dbReference type="PROSITE-ProRule" id="PRU00332"/>
    </source>
</evidence>
<sequence length="436" mass="49997">GGGTEPARPLNLRVIERPGPSGCVRRTACSGFEMAENGDKEQVSDLDTKICQQIEYYFGDHNLPRDKFLKEQISFDDGWVPLEIMIKFNRLNKLTKDFGIIVGALKKSKTGLLEIDEEKSRIRRSPNKPLPEVTEEYKNLIKNRSVYIKGFQLDTSLDEIKEWLEKKCPIENIQMRRALDKAFKGSIFVVFETEDTAKKFLENTDLKFKDCDMIVLSKEEYFAKKNEERKQRQSEFKAKHKQEKEDAHKQADAEMKTLEEQTGCLLKFSGDLDNMTSREDIHALFQAHGEIKWIDFRRGAKEGIILFRSGAKEALEKAKVANKNLQLKEKNVTWDLLEGDVEKAALKKIMEDQQESYNKWKGKGAKKFKGRGDRGNDGSSRKKIQFQGKKKKFESSDEEDTEEGAGAARNGSPKKRQLEEKSTEGPEPKQQKTADP</sequence>
<dbReference type="SUPFAM" id="SSF54928">
    <property type="entry name" value="RNA-binding domain, RBD"/>
    <property type="match status" value="2"/>
</dbReference>
<dbReference type="SMART" id="SM00360">
    <property type="entry name" value="RRM"/>
    <property type="match status" value="1"/>
</dbReference>
<dbReference type="InterPro" id="IPR012677">
    <property type="entry name" value="Nucleotide-bd_a/b_plait_sf"/>
</dbReference>
<evidence type="ECO:0000259" key="8">
    <source>
        <dbReference type="PROSITE" id="PS51939"/>
    </source>
</evidence>
<feature type="compositionally biased region" description="Basic and acidic residues" evidence="5">
    <location>
        <begin position="370"/>
        <end position="380"/>
    </location>
</feature>
<feature type="non-terminal residue" evidence="9">
    <location>
        <position position="1"/>
    </location>
</feature>
<dbReference type="PROSITE" id="PS50961">
    <property type="entry name" value="HTH_LA"/>
    <property type="match status" value="1"/>
</dbReference>
<evidence type="ECO:0000256" key="5">
    <source>
        <dbReference type="SAM" id="MobiDB-lite"/>
    </source>
</evidence>
<reference evidence="9" key="1">
    <citation type="submission" date="2023-05" db="EMBL/GenBank/DDBJ databases">
        <authorList>
            <person name="Stuckert A."/>
        </authorList>
    </citation>
    <scope>NUCLEOTIDE SEQUENCE</scope>
</reference>
<dbReference type="PROSITE" id="PS50102">
    <property type="entry name" value="RRM"/>
    <property type="match status" value="1"/>
</dbReference>
<dbReference type="Pfam" id="PF08777">
    <property type="entry name" value="RRM_3"/>
    <property type="match status" value="1"/>
</dbReference>
<dbReference type="Gene3D" id="1.10.10.10">
    <property type="entry name" value="Winged helix-like DNA-binding domain superfamily/Winged helix DNA-binding domain"/>
    <property type="match status" value="1"/>
</dbReference>
<dbReference type="CDD" id="cd08028">
    <property type="entry name" value="LARP_3"/>
    <property type="match status" value="1"/>
</dbReference>
<evidence type="ECO:0000313" key="10">
    <source>
        <dbReference type="Proteomes" id="UP001162483"/>
    </source>
</evidence>
<feature type="domain" description="HTH La-type RNA-binding" evidence="7">
    <location>
        <begin position="40"/>
        <end position="132"/>
    </location>
</feature>
<dbReference type="EMBL" id="CATNWA010003238">
    <property type="protein sequence ID" value="CAI9544878.1"/>
    <property type="molecule type" value="Genomic_DNA"/>
</dbReference>
<keyword evidence="2 4" id="KW-0694">RNA-binding</keyword>
<dbReference type="InterPro" id="IPR006630">
    <property type="entry name" value="La_HTH"/>
</dbReference>
<accession>A0ABN9BBF3</accession>
<feature type="compositionally biased region" description="Basic residues" evidence="5">
    <location>
        <begin position="360"/>
        <end position="369"/>
    </location>
</feature>
<dbReference type="Gene3D" id="3.30.70.330">
    <property type="match status" value="2"/>
</dbReference>
<evidence type="ECO:0000256" key="2">
    <source>
        <dbReference type="ARBA" id="ARBA00022884"/>
    </source>
</evidence>
<dbReference type="Pfam" id="PF00076">
    <property type="entry name" value="RRM_1"/>
    <property type="match status" value="1"/>
</dbReference>
<dbReference type="InterPro" id="IPR000504">
    <property type="entry name" value="RRM_dom"/>
</dbReference>
<evidence type="ECO:0000256" key="1">
    <source>
        <dbReference type="ARBA" id="ARBA00004123"/>
    </source>
</evidence>
<dbReference type="CDD" id="cd12291">
    <property type="entry name" value="RRM1_La"/>
    <property type="match status" value="1"/>
</dbReference>
<dbReference type="PROSITE" id="PS51939">
    <property type="entry name" value="XRRM"/>
    <property type="match status" value="1"/>
</dbReference>
<feature type="compositionally biased region" description="Basic and acidic residues" evidence="5">
    <location>
        <begin position="416"/>
        <end position="436"/>
    </location>
</feature>
<evidence type="ECO:0000259" key="7">
    <source>
        <dbReference type="PROSITE" id="PS50961"/>
    </source>
</evidence>
<gene>
    <name evidence="9" type="ORF">SPARVUS_LOCUS2559748</name>
</gene>
<organism evidence="9 10">
    <name type="scientific">Staurois parvus</name>
    <dbReference type="NCBI Taxonomy" id="386267"/>
    <lineage>
        <taxon>Eukaryota</taxon>
        <taxon>Metazoa</taxon>
        <taxon>Chordata</taxon>
        <taxon>Craniata</taxon>
        <taxon>Vertebrata</taxon>
        <taxon>Euteleostomi</taxon>
        <taxon>Amphibia</taxon>
        <taxon>Batrachia</taxon>
        <taxon>Anura</taxon>
        <taxon>Neobatrachia</taxon>
        <taxon>Ranoidea</taxon>
        <taxon>Ranidae</taxon>
        <taxon>Staurois</taxon>
    </lineage>
</organism>
<dbReference type="InterPro" id="IPR035979">
    <property type="entry name" value="RBD_domain_sf"/>
</dbReference>
<comment type="subcellular location">
    <subcellularLocation>
        <location evidence="1">Nucleus</location>
    </subcellularLocation>
</comment>